<gene>
    <name evidence="1" type="ORF">J2X12_000611</name>
</gene>
<proteinExistence type="predicted"/>
<dbReference type="AlphaFoldDB" id="A0AAW8N8M8"/>
<dbReference type="EMBL" id="JAVDWN010000001">
    <property type="protein sequence ID" value="MDR7162610.1"/>
    <property type="molecule type" value="Genomic_DNA"/>
</dbReference>
<evidence type="ECO:0000313" key="2">
    <source>
        <dbReference type="Proteomes" id="UP001262032"/>
    </source>
</evidence>
<evidence type="ECO:0000313" key="1">
    <source>
        <dbReference type="EMBL" id="MDR7162610.1"/>
    </source>
</evidence>
<reference evidence="1" key="1">
    <citation type="submission" date="2023-07" db="EMBL/GenBank/DDBJ databases">
        <title>Sorghum-associated microbial communities from plants grown in Nebraska, USA.</title>
        <authorList>
            <person name="Schachtman D."/>
        </authorList>
    </citation>
    <scope>NUCLEOTIDE SEQUENCE</scope>
    <source>
        <strain evidence="1">BE261</strain>
    </source>
</reference>
<accession>A0AAW8N8M8</accession>
<dbReference type="SUPFAM" id="SSF53756">
    <property type="entry name" value="UDP-Glycosyltransferase/glycogen phosphorylase"/>
    <property type="match status" value="1"/>
</dbReference>
<dbReference type="RefSeq" id="WP_310108624.1">
    <property type="nucleotide sequence ID" value="NZ_JAVDTN010000001.1"/>
</dbReference>
<protein>
    <recommendedName>
        <fullName evidence="3">Glycosyltransferase</fullName>
    </recommendedName>
</protein>
<dbReference type="GeneID" id="97420770"/>
<organism evidence="1 2">
    <name type="scientific">Pseudarthrobacter oxydans</name>
    <name type="common">Arthrobacter oxydans</name>
    <dbReference type="NCBI Taxonomy" id="1671"/>
    <lineage>
        <taxon>Bacteria</taxon>
        <taxon>Bacillati</taxon>
        <taxon>Actinomycetota</taxon>
        <taxon>Actinomycetes</taxon>
        <taxon>Micrococcales</taxon>
        <taxon>Micrococcaceae</taxon>
        <taxon>Pseudarthrobacter</taxon>
    </lineage>
</organism>
<name>A0AAW8N8M8_PSEOX</name>
<dbReference type="Gene3D" id="3.40.50.2000">
    <property type="entry name" value="Glycogen Phosphorylase B"/>
    <property type="match status" value="2"/>
</dbReference>
<dbReference type="Proteomes" id="UP001262032">
    <property type="component" value="Unassembled WGS sequence"/>
</dbReference>
<sequence length="360" mass="40542">MIEEYPPVRNRKAFVFDSDGSNPYSEELVGIFRSNSFSVALIGPADHDLTDRKYSLRPRFRLGGIKALAAEVFTLTRLFFVADVNTPLIVVWARPYQKVALALVAWLKRGSVFYVVHNPEASRWPVGVRKHIETFLITTALPVVHSEGLRVRLSEFGFRNAGVVVHPPYISWQKRINASHLRQVVQDRSLNLLILGRMQADKFKDLDALVSALDQLPMPASLRLLVRPRVSRLPETYNLVLEDLSREEWIDDAELADSLRWADVLVAPYEAVTESGTVQLALTVGLRVVAFSGGALEQSLISSALAESGNYDELRKAIVRVSTSCATTSRWTPESRARDCYHGWVALLEKSSWLTQRKRD</sequence>
<comment type="caution">
    <text evidence="1">The sequence shown here is derived from an EMBL/GenBank/DDBJ whole genome shotgun (WGS) entry which is preliminary data.</text>
</comment>
<evidence type="ECO:0008006" key="3">
    <source>
        <dbReference type="Google" id="ProtNLM"/>
    </source>
</evidence>